<feature type="domain" description="Response regulatory" evidence="5">
    <location>
        <begin position="7"/>
        <end position="124"/>
    </location>
</feature>
<dbReference type="InterPro" id="IPR050595">
    <property type="entry name" value="Bact_response_regulator"/>
</dbReference>
<dbReference type="EMBL" id="JBHTJO010000001">
    <property type="protein sequence ID" value="MFD0985607.1"/>
    <property type="molecule type" value="Genomic_DNA"/>
</dbReference>
<dbReference type="InterPro" id="IPR011006">
    <property type="entry name" value="CheY-like_superfamily"/>
</dbReference>
<gene>
    <name evidence="6" type="ORF">ACFQ2F_00665</name>
</gene>
<evidence type="ECO:0000313" key="6">
    <source>
        <dbReference type="EMBL" id="MFD0985607.1"/>
    </source>
</evidence>
<dbReference type="Gene3D" id="3.40.50.2300">
    <property type="match status" value="1"/>
</dbReference>
<evidence type="ECO:0000256" key="4">
    <source>
        <dbReference type="PROSITE-ProRule" id="PRU00169"/>
    </source>
</evidence>
<dbReference type="InterPro" id="IPR001789">
    <property type="entry name" value="Sig_transdc_resp-reg_receiver"/>
</dbReference>
<dbReference type="PANTHER" id="PTHR44591:SF3">
    <property type="entry name" value="RESPONSE REGULATORY DOMAIN-CONTAINING PROTEIN"/>
    <property type="match status" value="1"/>
</dbReference>
<dbReference type="Proteomes" id="UP001597102">
    <property type="component" value="Unassembled WGS sequence"/>
</dbReference>
<keyword evidence="1 4" id="KW-0597">Phosphoprotein</keyword>
<dbReference type="SMART" id="SM00448">
    <property type="entry name" value="REC"/>
    <property type="match status" value="1"/>
</dbReference>
<dbReference type="SUPFAM" id="SSF52172">
    <property type="entry name" value="CheY-like"/>
    <property type="match status" value="1"/>
</dbReference>
<accession>A0ABW3J7S1</accession>
<evidence type="ECO:0000259" key="5">
    <source>
        <dbReference type="PROSITE" id="PS50110"/>
    </source>
</evidence>
<proteinExistence type="predicted"/>
<reference evidence="7" key="1">
    <citation type="journal article" date="2019" name="Int. J. Syst. Evol. Microbiol.">
        <title>The Global Catalogue of Microorganisms (GCM) 10K type strain sequencing project: providing services to taxonomists for standard genome sequencing and annotation.</title>
        <authorList>
            <consortium name="The Broad Institute Genomics Platform"/>
            <consortium name="The Broad Institute Genome Sequencing Center for Infectious Disease"/>
            <person name="Wu L."/>
            <person name="Ma J."/>
        </authorList>
    </citation>
    <scope>NUCLEOTIDE SEQUENCE [LARGE SCALE GENOMIC DNA]</scope>
    <source>
        <strain evidence="7">CCUG 61697</strain>
    </source>
</reference>
<dbReference type="RefSeq" id="WP_379084201.1">
    <property type="nucleotide sequence ID" value="NZ_JBHTJO010000001.1"/>
</dbReference>
<keyword evidence="3" id="KW-0804">Transcription</keyword>
<evidence type="ECO:0000313" key="7">
    <source>
        <dbReference type="Proteomes" id="UP001597102"/>
    </source>
</evidence>
<comment type="caution">
    <text evidence="6">The sequence shown here is derived from an EMBL/GenBank/DDBJ whole genome shotgun (WGS) entry which is preliminary data.</text>
</comment>
<organism evidence="6 7">
    <name type="scientific">Methyloligella solikamskensis</name>
    <dbReference type="NCBI Taxonomy" id="1177756"/>
    <lineage>
        <taxon>Bacteria</taxon>
        <taxon>Pseudomonadati</taxon>
        <taxon>Pseudomonadota</taxon>
        <taxon>Alphaproteobacteria</taxon>
        <taxon>Hyphomicrobiales</taxon>
        <taxon>Hyphomicrobiaceae</taxon>
        <taxon>Methyloligella</taxon>
    </lineage>
</organism>
<dbReference type="PANTHER" id="PTHR44591">
    <property type="entry name" value="STRESS RESPONSE REGULATOR PROTEIN 1"/>
    <property type="match status" value="1"/>
</dbReference>
<feature type="modified residue" description="4-aspartylphosphate" evidence="4">
    <location>
        <position position="57"/>
    </location>
</feature>
<evidence type="ECO:0000256" key="2">
    <source>
        <dbReference type="ARBA" id="ARBA00023015"/>
    </source>
</evidence>
<keyword evidence="2" id="KW-0805">Transcription regulation</keyword>
<evidence type="ECO:0000256" key="3">
    <source>
        <dbReference type="ARBA" id="ARBA00023163"/>
    </source>
</evidence>
<dbReference type="Pfam" id="PF00072">
    <property type="entry name" value="Response_reg"/>
    <property type="match status" value="1"/>
</dbReference>
<dbReference type="PROSITE" id="PS50110">
    <property type="entry name" value="RESPONSE_REGULATORY"/>
    <property type="match status" value="1"/>
</dbReference>
<sequence length="138" mass="15262">MPEELKRILYLEDVGEIAEIGLMALEDLGGFLVKHCATGQEAIDSFATFKPQLCLFDVMLPDISGLEVLEVIRAMPEGADVPVVFMTAKAQSHEQEHYRECGVMEVIVKPFNPLQLSDHVRSIWAAHQANQNPTALSA</sequence>
<protein>
    <submittedName>
        <fullName evidence="6">Response regulator</fullName>
    </submittedName>
</protein>
<name>A0ABW3J7S1_9HYPH</name>
<evidence type="ECO:0000256" key="1">
    <source>
        <dbReference type="ARBA" id="ARBA00022553"/>
    </source>
</evidence>
<keyword evidence="7" id="KW-1185">Reference proteome</keyword>